<proteinExistence type="predicted"/>
<evidence type="ECO:0000313" key="1">
    <source>
        <dbReference type="EnsemblPlants" id="OGLUM01G01930.1"/>
    </source>
</evidence>
<organism evidence="1">
    <name type="scientific">Oryza glumipatula</name>
    <dbReference type="NCBI Taxonomy" id="40148"/>
    <lineage>
        <taxon>Eukaryota</taxon>
        <taxon>Viridiplantae</taxon>
        <taxon>Streptophyta</taxon>
        <taxon>Embryophyta</taxon>
        <taxon>Tracheophyta</taxon>
        <taxon>Spermatophyta</taxon>
        <taxon>Magnoliopsida</taxon>
        <taxon>Liliopsida</taxon>
        <taxon>Poales</taxon>
        <taxon>Poaceae</taxon>
        <taxon>BOP clade</taxon>
        <taxon>Oryzoideae</taxon>
        <taxon>Oryzeae</taxon>
        <taxon>Oryzinae</taxon>
        <taxon>Oryza</taxon>
    </lineage>
</organism>
<dbReference type="Proteomes" id="UP000026961">
    <property type="component" value="Chromosome 1"/>
</dbReference>
<reference evidence="1" key="2">
    <citation type="submission" date="2015-04" db="UniProtKB">
        <authorList>
            <consortium name="EnsemblPlants"/>
        </authorList>
    </citation>
    <scope>IDENTIFICATION</scope>
</reference>
<dbReference type="HOGENOM" id="CLU_931827_0_0_1"/>
<name>A0A0D9Y2Q3_9ORYZ</name>
<dbReference type="AlphaFoldDB" id="A0A0D9Y2Q3"/>
<dbReference type="Gramene" id="OGLUM01G01930.1">
    <property type="protein sequence ID" value="OGLUM01G01930.1"/>
    <property type="gene ID" value="OGLUM01G01930"/>
</dbReference>
<reference evidence="1" key="1">
    <citation type="submission" date="2013-08" db="EMBL/GenBank/DDBJ databases">
        <title>Oryza genome evolution.</title>
        <authorList>
            <person name="Wing R.A."/>
            <person name="Panaud O."/>
            <person name="Oliveira A.C."/>
        </authorList>
    </citation>
    <scope>NUCLEOTIDE SEQUENCE</scope>
</reference>
<sequence length="299" mass="31815">MSVALGFTTREKSTMTSKISAGERRRLETVTGRERYVASEAMTAVGEPDVEVPRIAGVEDAEAVAAALDGLERPRLAVDGDDLAEVLRLPLRVDGWHGADGVHEDGAVDVELAVGDDEVEVVVAAGEVHGGLELGLLDDVGGEEAGEEADAGEAEGVVVVPEVARRLHVGVFRVHVLPFSAKSRVNQAKAWPSNSGGWAPPWRWTTVGTPPFLGMAVGTLGSHGRMWASGRWFCHSTASGTPCRATMVGPGNVAVCSDCPYTNTGVGGMSRWNCCMRKHPILKLFFDFATCLLIFFRSC</sequence>
<dbReference type="EnsemblPlants" id="OGLUM01G01930.1">
    <property type="protein sequence ID" value="OGLUM01G01930.1"/>
    <property type="gene ID" value="OGLUM01G01930"/>
</dbReference>
<protein>
    <submittedName>
        <fullName evidence="1">Uncharacterized protein</fullName>
    </submittedName>
</protein>
<accession>A0A0D9Y2Q3</accession>
<evidence type="ECO:0000313" key="2">
    <source>
        <dbReference type="Proteomes" id="UP000026961"/>
    </source>
</evidence>
<keyword evidence="2" id="KW-1185">Reference proteome</keyword>
<reference evidence="1" key="3">
    <citation type="submission" date="2018-05" db="EMBL/GenBank/DDBJ databases">
        <title>OgluRS3 (Oryza glumaepatula Reference Sequence Version 3).</title>
        <authorList>
            <person name="Zhang J."/>
            <person name="Kudrna D."/>
            <person name="Lee S."/>
            <person name="Talag J."/>
            <person name="Welchert J."/>
            <person name="Wing R.A."/>
        </authorList>
    </citation>
    <scope>NUCLEOTIDE SEQUENCE [LARGE SCALE GENOMIC DNA]</scope>
</reference>